<evidence type="ECO:0000256" key="1">
    <source>
        <dbReference type="SAM" id="Phobius"/>
    </source>
</evidence>
<evidence type="ECO:0008006" key="4">
    <source>
        <dbReference type="Google" id="ProtNLM"/>
    </source>
</evidence>
<evidence type="ECO:0000313" key="3">
    <source>
        <dbReference type="Proteomes" id="UP001524473"/>
    </source>
</evidence>
<accession>A0ABT1RY26</accession>
<dbReference type="EMBL" id="JANFZH010000011">
    <property type="protein sequence ID" value="MCQ4839590.1"/>
    <property type="molecule type" value="Genomic_DNA"/>
</dbReference>
<reference evidence="2 3" key="1">
    <citation type="submission" date="2022-06" db="EMBL/GenBank/DDBJ databases">
        <title>Isolation of gut microbiota from human fecal samples.</title>
        <authorList>
            <person name="Pamer E.G."/>
            <person name="Barat B."/>
            <person name="Waligurski E."/>
            <person name="Medina S."/>
            <person name="Paddock L."/>
            <person name="Mostad J."/>
        </authorList>
    </citation>
    <scope>NUCLEOTIDE SEQUENCE [LARGE SCALE GENOMIC DNA]</scope>
    <source>
        <strain evidence="2 3">DFI.9.73</strain>
    </source>
</reference>
<dbReference type="Proteomes" id="UP001524473">
    <property type="component" value="Unassembled WGS sequence"/>
</dbReference>
<feature type="transmembrane region" description="Helical" evidence="1">
    <location>
        <begin position="73"/>
        <end position="96"/>
    </location>
</feature>
<sequence>MKKILEAAVELKTWACLSFTAAVLIYTVCSLAFGERSMDLVMVFELLGLSVGATLLQFVCFSGKVIKKMRYSVRMLVFSIPMFGVAGLCAVLFRWFPIQDPWAWISFAAFYLLGFIGITLGFEIYYWATGRKYNGLLGQYKAGKERNEEGKV</sequence>
<evidence type="ECO:0000313" key="2">
    <source>
        <dbReference type="EMBL" id="MCQ4839590.1"/>
    </source>
</evidence>
<organism evidence="2 3">
    <name type="scientific">Neglectibacter timonensis</name>
    <dbReference type="NCBI Taxonomy" id="1776382"/>
    <lineage>
        <taxon>Bacteria</taxon>
        <taxon>Bacillati</taxon>
        <taxon>Bacillota</taxon>
        <taxon>Clostridia</taxon>
        <taxon>Eubacteriales</taxon>
        <taxon>Oscillospiraceae</taxon>
        <taxon>Neglectibacter</taxon>
    </lineage>
</organism>
<feature type="transmembrane region" description="Helical" evidence="1">
    <location>
        <begin position="12"/>
        <end position="34"/>
    </location>
</feature>
<name>A0ABT1RY26_9FIRM</name>
<gene>
    <name evidence="2" type="ORF">NE695_06620</name>
</gene>
<dbReference type="GeneID" id="90532544"/>
<feature type="transmembrane region" description="Helical" evidence="1">
    <location>
        <begin position="40"/>
        <end position="61"/>
    </location>
</feature>
<keyword evidence="1" id="KW-0812">Transmembrane</keyword>
<keyword evidence="1" id="KW-1133">Transmembrane helix</keyword>
<keyword evidence="3" id="KW-1185">Reference proteome</keyword>
<keyword evidence="1" id="KW-0472">Membrane</keyword>
<proteinExistence type="predicted"/>
<dbReference type="RefSeq" id="WP_066864422.1">
    <property type="nucleotide sequence ID" value="NZ_CABKVV010000014.1"/>
</dbReference>
<protein>
    <recommendedName>
        <fullName evidence="4">DUF3021 family protein</fullName>
    </recommendedName>
</protein>
<comment type="caution">
    <text evidence="2">The sequence shown here is derived from an EMBL/GenBank/DDBJ whole genome shotgun (WGS) entry which is preliminary data.</text>
</comment>
<feature type="transmembrane region" description="Helical" evidence="1">
    <location>
        <begin position="102"/>
        <end position="128"/>
    </location>
</feature>